<feature type="domain" description="IRS-type PTB" evidence="3">
    <location>
        <begin position="101"/>
        <end position="206"/>
    </location>
</feature>
<dbReference type="SUPFAM" id="SSF50729">
    <property type="entry name" value="PH domain-like"/>
    <property type="match status" value="2"/>
</dbReference>
<feature type="compositionally biased region" description="Low complexity" evidence="1">
    <location>
        <begin position="417"/>
        <end position="428"/>
    </location>
</feature>
<evidence type="ECO:0000259" key="3">
    <source>
        <dbReference type="PROSITE" id="PS51064"/>
    </source>
</evidence>
<evidence type="ECO:0000313" key="4">
    <source>
        <dbReference type="EMBL" id="KAJ3614605.1"/>
    </source>
</evidence>
<feature type="region of interest" description="Disordered" evidence="1">
    <location>
        <begin position="328"/>
        <end position="348"/>
    </location>
</feature>
<dbReference type="PROSITE" id="PS50003">
    <property type="entry name" value="PH_DOMAIN"/>
    <property type="match status" value="1"/>
</dbReference>
<feature type="region of interest" description="Disordered" evidence="1">
    <location>
        <begin position="640"/>
        <end position="659"/>
    </location>
</feature>
<dbReference type="Proteomes" id="UP001148018">
    <property type="component" value="Unassembled WGS sequence"/>
</dbReference>
<gene>
    <name evidence="4" type="ORF">NHX12_018176</name>
</gene>
<feature type="compositionally biased region" description="Basic residues" evidence="1">
    <location>
        <begin position="649"/>
        <end position="659"/>
    </location>
</feature>
<dbReference type="GO" id="GO:0019901">
    <property type="term" value="F:protein kinase binding"/>
    <property type="evidence" value="ECO:0007669"/>
    <property type="project" value="InterPro"/>
</dbReference>
<comment type="caution">
    <text evidence="4">The sequence shown here is derived from an EMBL/GenBank/DDBJ whole genome shotgun (WGS) entry which is preliminary data.</text>
</comment>
<dbReference type="Pfam" id="PF02174">
    <property type="entry name" value="IRS"/>
    <property type="match status" value="1"/>
</dbReference>
<dbReference type="InterPro" id="IPR011993">
    <property type="entry name" value="PH-like_dom_sf"/>
</dbReference>
<protein>
    <recommendedName>
        <fullName evidence="6">Protein Dok-7</fullName>
    </recommendedName>
</protein>
<dbReference type="AlphaFoldDB" id="A0A9Q0IXT2"/>
<dbReference type="InterPro" id="IPR037748">
    <property type="entry name" value="Dok-7_PTB"/>
</dbReference>
<dbReference type="GO" id="GO:0007528">
    <property type="term" value="P:neuromuscular junction development"/>
    <property type="evidence" value="ECO:0007669"/>
    <property type="project" value="TreeGrafter"/>
</dbReference>
<dbReference type="EMBL" id="JANIIK010000034">
    <property type="protein sequence ID" value="KAJ3614605.1"/>
    <property type="molecule type" value="Genomic_DNA"/>
</dbReference>
<dbReference type="OrthoDB" id="6537982at2759"/>
<evidence type="ECO:0000256" key="1">
    <source>
        <dbReference type="SAM" id="MobiDB-lite"/>
    </source>
</evidence>
<feature type="domain" description="PH" evidence="2">
    <location>
        <begin position="4"/>
        <end position="105"/>
    </location>
</feature>
<keyword evidence="5" id="KW-1185">Reference proteome</keyword>
<accession>A0A9Q0IXT2</accession>
<evidence type="ECO:0008006" key="6">
    <source>
        <dbReference type="Google" id="ProtNLM"/>
    </source>
</evidence>
<dbReference type="PANTHER" id="PTHR21636">
    <property type="entry name" value="PROTEIN DOK-7"/>
    <property type="match status" value="1"/>
</dbReference>
<evidence type="ECO:0000259" key="2">
    <source>
        <dbReference type="PROSITE" id="PS50003"/>
    </source>
</evidence>
<reference evidence="4" key="1">
    <citation type="submission" date="2022-07" db="EMBL/GenBank/DDBJ databases">
        <title>Chromosome-level genome of Muraenolepis orangiensis.</title>
        <authorList>
            <person name="Kim J."/>
        </authorList>
    </citation>
    <scope>NUCLEOTIDE SEQUENCE</scope>
    <source>
        <strain evidence="4">KU_S4_2022</strain>
        <tissue evidence="4">Muscle</tissue>
    </source>
</reference>
<dbReference type="Gene3D" id="2.30.29.30">
    <property type="entry name" value="Pleckstrin-homology domain (PH domain)/Phosphotyrosine-binding domain (PTB)"/>
    <property type="match status" value="2"/>
</dbReference>
<dbReference type="PANTHER" id="PTHR21636:SF2">
    <property type="entry name" value="PROTEIN DOK-7"/>
    <property type="match status" value="1"/>
</dbReference>
<evidence type="ECO:0000313" key="5">
    <source>
        <dbReference type="Proteomes" id="UP001148018"/>
    </source>
</evidence>
<sequence>MTDTVVAEGQIKFRDGKKWKTRWVVLRKPSPVADRKKTKDKERSHYHKERLNVKIEAICGVEPGPGYDGVSYSLSILCQAYNVALGFHSREALAAWEDRIRYSLGEVHRFSVQVQPGTKLESGPASLHLCNTLLVLTRDVPPIVIGQWKLPELRRYGAVPDGFVFEGGSRCGQWAGVFYLSSAEGEQISFHLDCIARGVSPSRVSPRGPRPPLPEEQINLEALELEKRLSMLSHCSRPCSTASTYSCSTVAGDDHSSISSSSSSQSDSSFGSRLLVWAEPTSTRSRLSNEMISSSSTLKALLTGSDSVLFNTTVAGAATTCPSSNQVAAHGLHDSGRQNSLDSGIGIASSSQSSGSFSSYTGSLDAASQAGGEDFGSLASLPVASSRPTSPLHALFPPYSLPPRPTSPLCMLGNRQSSASPAPVSRSSTADSGAFPRPGDAYQVPGLLRPCYDTPRSLLLGVSLLRDIRAQGGPPALGRDRRGGGGGGPGRGPSDSPAELSLLWAQAQPQATGSHSHSWGGERAPPVYSAGRCTARVAPQCSHTLDNYIIPDQWRSAGGRHLTQRRLCSASNANYINVPMSPAVAQTRRELLSMELHLKDPSSPVLRPLRAVRGDSLRYTHLDMAAMETVQKVSAGVVAHRQDEETRHRLLGNRRGAHT</sequence>
<dbReference type="InterPro" id="IPR002404">
    <property type="entry name" value="IRS_PTB"/>
</dbReference>
<proteinExistence type="predicted"/>
<dbReference type="PROSITE" id="PS51064">
    <property type="entry name" value="IRS_PTB"/>
    <property type="match status" value="1"/>
</dbReference>
<organism evidence="4 5">
    <name type="scientific">Muraenolepis orangiensis</name>
    <name type="common">Patagonian moray cod</name>
    <dbReference type="NCBI Taxonomy" id="630683"/>
    <lineage>
        <taxon>Eukaryota</taxon>
        <taxon>Metazoa</taxon>
        <taxon>Chordata</taxon>
        <taxon>Craniata</taxon>
        <taxon>Vertebrata</taxon>
        <taxon>Euteleostomi</taxon>
        <taxon>Actinopterygii</taxon>
        <taxon>Neopterygii</taxon>
        <taxon>Teleostei</taxon>
        <taxon>Neoteleostei</taxon>
        <taxon>Acanthomorphata</taxon>
        <taxon>Zeiogadaria</taxon>
        <taxon>Gadariae</taxon>
        <taxon>Gadiformes</taxon>
        <taxon>Muraenolepidoidei</taxon>
        <taxon>Muraenolepididae</taxon>
        <taxon>Muraenolepis</taxon>
    </lineage>
</organism>
<dbReference type="CDD" id="cd13165">
    <property type="entry name" value="PTB_DOK7"/>
    <property type="match status" value="1"/>
</dbReference>
<feature type="region of interest" description="Disordered" evidence="1">
    <location>
        <begin position="407"/>
        <end position="438"/>
    </location>
</feature>
<dbReference type="InterPro" id="IPR001849">
    <property type="entry name" value="PH_domain"/>
</dbReference>
<feature type="region of interest" description="Disordered" evidence="1">
    <location>
        <begin position="471"/>
        <end position="498"/>
    </location>
</feature>
<dbReference type="SMART" id="SM01244">
    <property type="entry name" value="IRS"/>
    <property type="match status" value="1"/>
</dbReference>
<dbReference type="InterPro" id="IPR037746">
    <property type="entry name" value="Dok-7"/>
</dbReference>
<name>A0A9Q0IXT2_9TELE</name>